<evidence type="ECO:0000313" key="3">
    <source>
        <dbReference type="Proteomes" id="UP000092154"/>
    </source>
</evidence>
<dbReference type="InParanoid" id="A0A1B7N1G6"/>
<protein>
    <submittedName>
        <fullName evidence="2">Uncharacterized protein</fullName>
    </submittedName>
</protein>
<keyword evidence="3" id="KW-1185">Reference proteome</keyword>
<gene>
    <name evidence="2" type="ORF">K503DRAFT_143242</name>
</gene>
<evidence type="ECO:0000256" key="1">
    <source>
        <dbReference type="SAM" id="Phobius"/>
    </source>
</evidence>
<dbReference type="Proteomes" id="UP000092154">
    <property type="component" value="Unassembled WGS sequence"/>
</dbReference>
<reference evidence="2 3" key="1">
    <citation type="submission" date="2016-06" db="EMBL/GenBank/DDBJ databases">
        <title>Comparative genomics of the ectomycorrhizal sister species Rhizopogon vinicolor and Rhizopogon vesiculosus (Basidiomycota: Boletales) reveals a divergence of the mating type B locus.</title>
        <authorList>
            <consortium name="DOE Joint Genome Institute"/>
            <person name="Mujic A.B."/>
            <person name="Kuo A."/>
            <person name="Tritt A."/>
            <person name="Lipzen A."/>
            <person name="Chen C."/>
            <person name="Johnson J."/>
            <person name="Sharma A."/>
            <person name="Barry K."/>
            <person name="Grigoriev I.V."/>
            <person name="Spatafora J.W."/>
        </authorList>
    </citation>
    <scope>NUCLEOTIDE SEQUENCE [LARGE SCALE GENOMIC DNA]</scope>
    <source>
        <strain evidence="2 3">AM-OR11-026</strain>
    </source>
</reference>
<accession>A0A1B7N1G6</accession>
<feature type="transmembrane region" description="Helical" evidence="1">
    <location>
        <begin position="40"/>
        <end position="60"/>
    </location>
</feature>
<dbReference type="EMBL" id="KV448281">
    <property type="protein sequence ID" value="OAX38709.1"/>
    <property type="molecule type" value="Genomic_DNA"/>
</dbReference>
<keyword evidence="1" id="KW-0472">Membrane</keyword>
<keyword evidence="1" id="KW-1133">Transmembrane helix</keyword>
<dbReference type="AlphaFoldDB" id="A0A1B7N1G6"/>
<organism evidence="2 3">
    <name type="scientific">Rhizopogon vinicolor AM-OR11-026</name>
    <dbReference type="NCBI Taxonomy" id="1314800"/>
    <lineage>
        <taxon>Eukaryota</taxon>
        <taxon>Fungi</taxon>
        <taxon>Dikarya</taxon>
        <taxon>Basidiomycota</taxon>
        <taxon>Agaricomycotina</taxon>
        <taxon>Agaricomycetes</taxon>
        <taxon>Agaricomycetidae</taxon>
        <taxon>Boletales</taxon>
        <taxon>Suillineae</taxon>
        <taxon>Rhizopogonaceae</taxon>
        <taxon>Rhizopogon</taxon>
    </lineage>
</organism>
<keyword evidence="1" id="KW-0812">Transmembrane</keyword>
<name>A0A1B7N1G6_9AGAM</name>
<sequence length="68" mass="8139">MLHDSRRYRFSHWLSPGLFLRTTRHANSFFLVYNPSRSRIMTILHHSGIIMIFTIFFDILSKLNVDGR</sequence>
<proteinExistence type="predicted"/>
<evidence type="ECO:0000313" key="2">
    <source>
        <dbReference type="EMBL" id="OAX38709.1"/>
    </source>
</evidence>